<dbReference type="RefSeq" id="XP_055888609.1">
    <property type="nucleotide sequence ID" value="XM_056032634.1"/>
</dbReference>
<sequence length="290" mass="32779">MNAQCPSAPGSKFDLHFAIQSCDKNNNHEDFIPITKFKIEHLPKKFQKDKDFSHLINHLSKLTVKLTVTTLSPQSTIAPNSNTGNGLIFYQDLKGSGSIKNCKDTRLESGSEQQLGQIIVLTAHHLVSDQDAAEKTECAMFFDGVEVQPKILRSSNLLDSCDQRDISILAFKIYEEDTVREIENSLREYEYLSRKLHLKYLHIKESDRLCITVSHPHGCYKYLTLGHWRKHEEGYYTYTAKTCPSSSGGSIFLLGVRSHNMVHRGVSPSGENCSSKETVFVNPELSLREV</sequence>
<organism evidence="1 2">
    <name type="scientific">Biomphalaria glabrata</name>
    <name type="common">Bloodfluke planorb</name>
    <name type="synonym">Freshwater snail</name>
    <dbReference type="NCBI Taxonomy" id="6526"/>
    <lineage>
        <taxon>Eukaryota</taxon>
        <taxon>Metazoa</taxon>
        <taxon>Spiralia</taxon>
        <taxon>Lophotrochozoa</taxon>
        <taxon>Mollusca</taxon>
        <taxon>Gastropoda</taxon>
        <taxon>Heterobranchia</taxon>
        <taxon>Euthyneura</taxon>
        <taxon>Panpulmonata</taxon>
        <taxon>Hygrophila</taxon>
        <taxon>Lymnaeoidea</taxon>
        <taxon>Planorbidae</taxon>
        <taxon>Biomphalaria</taxon>
    </lineage>
</organism>
<name>A0A9W3ANA5_BIOGL</name>
<keyword evidence="1" id="KW-1185">Reference proteome</keyword>
<dbReference type="AlphaFoldDB" id="A0A9W3ANA5"/>
<evidence type="ECO:0000313" key="1">
    <source>
        <dbReference type="Proteomes" id="UP001165740"/>
    </source>
</evidence>
<dbReference type="SUPFAM" id="SSF50494">
    <property type="entry name" value="Trypsin-like serine proteases"/>
    <property type="match status" value="1"/>
</dbReference>
<dbReference type="InterPro" id="IPR009003">
    <property type="entry name" value="Peptidase_S1_PA"/>
</dbReference>
<reference evidence="2" key="1">
    <citation type="submission" date="2025-08" db="UniProtKB">
        <authorList>
            <consortium name="RefSeq"/>
        </authorList>
    </citation>
    <scope>IDENTIFICATION</scope>
</reference>
<dbReference type="GeneID" id="106079684"/>
<evidence type="ECO:0000313" key="2">
    <source>
        <dbReference type="RefSeq" id="XP_055888609.1"/>
    </source>
</evidence>
<protein>
    <submittedName>
        <fullName evidence="2">Uncharacterized protein LOC106079684 isoform X2</fullName>
    </submittedName>
</protein>
<proteinExistence type="predicted"/>
<accession>A0A9W3ANA5</accession>
<dbReference type="Proteomes" id="UP001165740">
    <property type="component" value="Chromosome 6"/>
</dbReference>
<gene>
    <name evidence="2" type="primary">LOC106079684</name>
</gene>